<name>A0A0F7ZNS8_9HYPO</name>
<dbReference type="Proteomes" id="UP000054481">
    <property type="component" value="Unassembled WGS sequence"/>
</dbReference>
<dbReference type="PANTHER" id="PTHR45737:SF6">
    <property type="entry name" value="VON WILLEBRAND FACTOR A DOMAIN-CONTAINING PROTEIN 5A"/>
    <property type="match status" value="1"/>
</dbReference>
<dbReference type="PROSITE" id="PS51468">
    <property type="entry name" value="VIT"/>
    <property type="match status" value="1"/>
</dbReference>
<gene>
    <name evidence="3" type="ORF">HIM_06281</name>
</gene>
<accession>A0A0F7ZNS8</accession>
<organism evidence="3 4">
    <name type="scientific">Hirsutella minnesotensis 3608</name>
    <dbReference type="NCBI Taxonomy" id="1043627"/>
    <lineage>
        <taxon>Eukaryota</taxon>
        <taxon>Fungi</taxon>
        <taxon>Dikarya</taxon>
        <taxon>Ascomycota</taxon>
        <taxon>Pezizomycotina</taxon>
        <taxon>Sordariomycetes</taxon>
        <taxon>Hypocreomycetidae</taxon>
        <taxon>Hypocreales</taxon>
        <taxon>Ophiocordycipitaceae</taxon>
        <taxon>Hirsutella</taxon>
    </lineage>
</organism>
<proteinExistence type="predicted"/>
<reference evidence="3 4" key="1">
    <citation type="journal article" date="2014" name="Genome Biol. Evol.">
        <title>Comparative genomics and transcriptomics analyses reveal divergent lifestyle features of nematode endoparasitic fungus Hirsutella minnesotensis.</title>
        <authorList>
            <person name="Lai Y."/>
            <person name="Liu K."/>
            <person name="Zhang X."/>
            <person name="Zhang X."/>
            <person name="Li K."/>
            <person name="Wang N."/>
            <person name="Shu C."/>
            <person name="Wu Y."/>
            <person name="Wang C."/>
            <person name="Bushley K.E."/>
            <person name="Xiang M."/>
            <person name="Liu X."/>
        </authorList>
    </citation>
    <scope>NUCLEOTIDE SEQUENCE [LARGE SCALE GENOMIC DNA]</scope>
    <source>
        <strain evidence="3 4">3608</strain>
    </source>
</reference>
<dbReference type="SUPFAM" id="SSF53300">
    <property type="entry name" value="vWA-like"/>
    <property type="match status" value="1"/>
</dbReference>
<feature type="domain" description="VIT" evidence="2">
    <location>
        <begin position="15"/>
        <end position="147"/>
    </location>
</feature>
<dbReference type="SMART" id="SM00327">
    <property type="entry name" value="VWA"/>
    <property type="match status" value="1"/>
</dbReference>
<dbReference type="EMBL" id="KQ030527">
    <property type="protein sequence ID" value="KJZ74275.1"/>
    <property type="molecule type" value="Genomic_DNA"/>
</dbReference>
<dbReference type="InterPro" id="IPR013694">
    <property type="entry name" value="VIT"/>
</dbReference>
<dbReference type="OrthoDB" id="1729737at2759"/>
<dbReference type="InterPro" id="IPR036465">
    <property type="entry name" value="vWFA_dom_sf"/>
</dbReference>
<dbReference type="Gene3D" id="3.40.50.410">
    <property type="entry name" value="von Willebrand factor, type A domain"/>
    <property type="match status" value="1"/>
</dbReference>
<evidence type="ECO:0000259" key="1">
    <source>
        <dbReference type="PROSITE" id="PS50234"/>
    </source>
</evidence>
<evidence type="ECO:0008006" key="5">
    <source>
        <dbReference type="Google" id="ProtNLM"/>
    </source>
</evidence>
<dbReference type="AlphaFoldDB" id="A0A0F7ZNS8"/>
<protein>
    <recommendedName>
        <fullName evidence="5">VIT domain-containing protein</fullName>
    </recommendedName>
</protein>
<evidence type="ECO:0000313" key="3">
    <source>
        <dbReference type="EMBL" id="KJZ74275.1"/>
    </source>
</evidence>
<dbReference type="InterPro" id="IPR002035">
    <property type="entry name" value="VWF_A"/>
</dbReference>
<evidence type="ECO:0000313" key="4">
    <source>
        <dbReference type="Proteomes" id="UP000054481"/>
    </source>
</evidence>
<dbReference type="PANTHER" id="PTHR45737">
    <property type="entry name" value="VON WILLEBRAND FACTOR A DOMAIN-CONTAINING PROTEIN 5A"/>
    <property type="match status" value="1"/>
</dbReference>
<dbReference type="Pfam" id="PF13768">
    <property type="entry name" value="VWA_3"/>
    <property type="match status" value="1"/>
</dbReference>
<keyword evidence="4" id="KW-1185">Reference proteome</keyword>
<dbReference type="Pfam" id="PF08487">
    <property type="entry name" value="VIT"/>
    <property type="match status" value="1"/>
</dbReference>
<feature type="domain" description="VWFA" evidence="1">
    <location>
        <begin position="300"/>
        <end position="480"/>
    </location>
</feature>
<dbReference type="SMART" id="SM00609">
    <property type="entry name" value="VIT"/>
    <property type="match status" value="1"/>
</dbReference>
<evidence type="ECO:0000259" key="2">
    <source>
        <dbReference type="PROSITE" id="PS51468"/>
    </source>
</evidence>
<dbReference type="PROSITE" id="PS50234">
    <property type="entry name" value="VWFA"/>
    <property type="match status" value="1"/>
</dbReference>
<sequence>MSAYMGWLDDNLYESSGCYIQVGPSRTVLPQINVQVHATILAATSRTTLTQTFVNPDHRKALDEVSYDFPLYDGVAIVHFVCTVGTRTIKGIVQDRRVAKMMYEEAAKQGKAAALLEQSHRAADVFTARVGNVPAAGRVKVEITYIGELEHDVGTDSVLFTIPSRIMPRYDDKHYLGYRQPGIRRAGINEGGGEMSITVDAEMPQGCSIKSIRSPTSNISVSIGKASEFSSAKDEPPSASRASATMCLGATGLWLDFVIQISVDGLTAPSAVLETHPDSQRRAPMTTLVPRFHLPTTKPEVVFVCDRSGSMDDDHKMPNLIAALQLFLKSLPVGTKFNICSFGDHHTFLWPKSRVYSQSNLDAAVKHVQKFQADYGGTVMYEPLENTFKRRCADRNLEVFLLTDGDIWNQDVVFEMIRRHVALCKGAIRVFTLGIGDNVSSALLQGVARAGNGFGQAVANGENMDKKIIRMLKGALTPHIHNYALEIMYETANDDEDFEMVEVMMEGLELEQKDNNLAAEKSSDAELTKKPISLYDPNVKNEDMEMPSMSMEERKELSELPDAPPPRYLQTPVEVPALFPFIRTTPYVMLSNSTPDREPKSVVVTAKFDGQPLRQEIPVTKLFEKGTLIHQLAACKAIKELEEHSGWIRCARGKSGKLLKDEFEDRFEDMVEREAVRLGLEYQVGGKFCSFVAVEEQEAGEQSAIEETKVASPQHPGTTATCMAAMSSVAARAYYSDEDSCEDIGYGDFDDGPSVPYWAMAARKNKAPFEILISLQTFDGSWNWTTELEGALILTRREAVGMVRSVQNGNLVDRDDILATLCVVAFLAREMKHQREAWELMVDKAEGWLEEQSGQTVEKLHEVLAKAGLPFYEHPYT</sequence>